<dbReference type="Proteomes" id="UP000191897">
    <property type="component" value="Unassembled WGS sequence"/>
</dbReference>
<feature type="domain" description="Methyl-accepting transducer" evidence="3">
    <location>
        <begin position="1"/>
        <end position="65"/>
    </location>
</feature>
<name>A0A1S7P8Y6_AGRTU</name>
<dbReference type="InterPro" id="IPR051310">
    <property type="entry name" value="MCP_chemotaxis"/>
</dbReference>
<evidence type="ECO:0000259" key="3">
    <source>
        <dbReference type="Pfam" id="PF00015"/>
    </source>
</evidence>
<dbReference type="Pfam" id="PF00015">
    <property type="entry name" value="MCPsignal"/>
    <property type="match status" value="1"/>
</dbReference>
<dbReference type="EMBL" id="FBWC01000008">
    <property type="protein sequence ID" value="CUX17786.1"/>
    <property type="molecule type" value="Genomic_DNA"/>
</dbReference>
<dbReference type="GO" id="GO:0006935">
    <property type="term" value="P:chemotaxis"/>
    <property type="evidence" value="ECO:0007669"/>
    <property type="project" value="UniProtKB-KW"/>
</dbReference>
<evidence type="ECO:0000256" key="1">
    <source>
        <dbReference type="ARBA" id="ARBA00022500"/>
    </source>
</evidence>
<evidence type="ECO:0000313" key="5">
    <source>
        <dbReference type="Proteomes" id="UP000191897"/>
    </source>
</evidence>
<proteinExistence type="inferred from homology"/>
<evidence type="ECO:0000313" key="4">
    <source>
        <dbReference type="EMBL" id="CUX17786.1"/>
    </source>
</evidence>
<protein>
    <recommendedName>
        <fullName evidence="3">Methyl-accepting transducer domain-containing protein</fullName>
    </recommendedName>
</protein>
<dbReference type="GO" id="GO:0016020">
    <property type="term" value="C:membrane"/>
    <property type="evidence" value="ECO:0007669"/>
    <property type="project" value="InterPro"/>
</dbReference>
<comment type="similarity">
    <text evidence="2">Belongs to the methyl-accepting chemotaxis (MCP) protein family.</text>
</comment>
<reference evidence="4 5" key="1">
    <citation type="submission" date="2016-01" db="EMBL/GenBank/DDBJ databases">
        <authorList>
            <person name="Oliw E.H."/>
        </authorList>
    </citation>
    <scope>NUCLEOTIDE SEQUENCE [LARGE SCALE GENOMIC DNA]</scope>
    <source>
        <strain evidence="4 5">Kerr 14</strain>
    </source>
</reference>
<dbReference type="Gene3D" id="1.10.287.950">
    <property type="entry name" value="Methyl-accepting chemotaxis protein"/>
    <property type="match status" value="1"/>
</dbReference>
<dbReference type="SUPFAM" id="SSF58104">
    <property type="entry name" value="Methyl-accepting chemotaxis protein (MCP) signaling domain"/>
    <property type="match status" value="1"/>
</dbReference>
<organism evidence="4 5">
    <name type="scientific">Agrobacterium tumefaciens str. Kerr 14</name>
    <dbReference type="NCBI Taxonomy" id="1183424"/>
    <lineage>
        <taxon>Bacteria</taxon>
        <taxon>Pseudomonadati</taxon>
        <taxon>Pseudomonadota</taxon>
        <taxon>Alphaproteobacteria</taxon>
        <taxon>Hyphomicrobiales</taxon>
        <taxon>Rhizobiaceae</taxon>
        <taxon>Rhizobium/Agrobacterium group</taxon>
        <taxon>Agrobacterium</taxon>
        <taxon>Agrobacterium tumefaciens complex</taxon>
    </lineage>
</organism>
<dbReference type="GO" id="GO:0007165">
    <property type="term" value="P:signal transduction"/>
    <property type="evidence" value="ECO:0007669"/>
    <property type="project" value="InterPro"/>
</dbReference>
<dbReference type="PANTHER" id="PTHR43531:SF11">
    <property type="entry name" value="METHYL-ACCEPTING CHEMOTAXIS PROTEIN 3"/>
    <property type="match status" value="1"/>
</dbReference>
<keyword evidence="1" id="KW-0145">Chemotaxis</keyword>
<sequence>MIRNSSAEVESGVKLVRETENVLGTIQEYVQTINLHMEAITTSARKQSTGLAEVNAAVNQMDQVTQQNAAMVEETSAAGSTLADESTRLRELISQFTLSGSARSPDQSEHRYAA</sequence>
<accession>A0A1S7P8Y6</accession>
<gene>
    <name evidence="4" type="ORF">AGR4C_Cc160221</name>
</gene>
<evidence type="ECO:0000256" key="2">
    <source>
        <dbReference type="ARBA" id="ARBA00029447"/>
    </source>
</evidence>
<dbReference type="PANTHER" id="PTHR43531">
    <property type="entry name" value="PROTEIN ICFG"/>
    <property type="match status" value="1"/>
</dbReference>
<dbReference type="AlphaFoldDB" id="A0A1S7P8Y6"/>
<dbReference type="InterPro" id="IPR004089">
    <property type="entry name" value="MCPsignal_dom"/>
</dbReference>